<proteinExistence type="predicted"/>
<organism evidence="1">
    <name type="scientific">marine sediment metagenome</name>
    <dbReference type="NCBI Taxonomy" id="412755"/>
    <lineage>
        <taxon>unclassified sequences</taxon>
        <taxon>metagenomes</taxon>
        <taxon>ecological metagenomes</taxon>
    </lineage>
</organism>
<evidence type="ECO:0000313" key="1">
    <source>
        <dbReference type="EMBL" id="KKK95287.1"/>
    </source>
</evidence>
<name>A0A0F8ZN60_9ZZZZ</name>
<sequence>LMGDIAGNLGAIGGDNNLLAHTHGFTQPSAHGITQPTFTFNSHYHVAHFAQESGSQLSYEQVTGIPSWTSNLFFGATGSGFVTAYTKGVKTSSVTGATTRTQDVALSNNHSGGSVNAVSESRTDKNIPKYLACKYIMRIK</sequence>
<comment type="caution">
    <text evidence="1">The sequence shown here is derived from an EMBL/GenBank/DDBJ whole genome shotgun (WGS) entry which is preliminary data.</text>
</comment>
<feature type="non-terminal residue" evidence="1">
    <location>
        <position position="1"/>
    </location>
</feature>
<gene>
    <name evidence="1" type="ORF">LCGC14_2674360</name>
</gene>
<accession>A0A0F8ZN60</accession>
<dbReference type="AlphaFoldDB" id="A0A0F8ZN60"/>
<dbReference type="EMBL" id="LAZR01046977">
    <property type="protein sequence ID" value="KKK95287.1"/>
    <property type="molecule type" value="Genomic_DNA"/>
</dbReference>
<reference evidence="1" key="1">
    <citation type="journal article" date="2015" name="Nature">
        <title>Complex archaea that bridge the gap between prokaryotes and eukaryotes.</title>
        <authorList>
            <person name="Spang A."/>
            <person name="Saw J.H."/>
            <person name="Jorgensen S.L."/>
            <person name="Zaremba-Niedzwiedzka K."/>
            <person name="Martijn J."/>
            <person name="Lind A.E."/>
            <person name="van Eijk R."/>
            <person name="Schleper C."/>
            <person name="Guy L."/>
            <person name="Ettema T.J."/>
        </authorList>
    </citation>
    <scope>NUCLEOTIDE SEQUENCE</scope>
</reference>
<protein>
    <submittedName>
        <fullName evidence="1">Uncharacterized protein</fullName>
    </submittedName>
</protein>